<name>A0A6B0RCY1_9CETA</name>
<dbReference type="EMBL" id="VBQZ03000041">
    <property type="protein sequence ID" value="MXQ87840.1"/>
    <property type="molecule type" value="Genomic_DNA"/>
</dbReference>
<keyword evidence="2" id="KW-1185">Reference proteome</keyword>
<reference evidence="1" key="1">
    <citation type="submission" date="2019-10" db="EMBL/GenBank/DDBJ databases">
        <title>The sequence and de novo assembly of the wild yak genome.</title>
        <authorList>
            <person name="Liu Y."/>
        </authorList>
    </citation>
    <scope>NUCLEOTIDE SEQUENCE [LARGE SCALE GENOMIC DNA]</scope>
    <source>
        <strain evidence="1">WY2019</strain>
    </source>
</reference>
<dbReference type="AlphaFoldDB" id="A0A6B0RCY1"/>
<gene>
    <name evidence="1" type="ORF">E5288_WYG015330</name>
</gene>
<evidence type="ECO:0000313" key="2">
    <source>
        <dbReference type="Proteomes" id="UP000322234"/>
    </source>
</evidence>
<comment type="caution">
    <text evidence="1">The sequence shown here is derived from an EMBL/GenBank/DDBJ whole genome shotgun (WGS) entry which is preliminary data.</text>
</comment>
<sequence length="134" mass="15043">MKAHVDISARRRAAAYVLPQKGSLLLAEASWWRLTFCGLIFSQPVSAFPHTAWSLSVFGILIYFEKPYRPCLLCSGLPQWYVCTINEHDTLASANRSGAILQKEGKHRCDSGHRRTGALRLRQASCPRRDGCQP</sequence>
<dbReference type="Proteomes" id="UP000322234">
    <property type="component" value="Unassembled WGS sequence"/>
</dbReference>
<evidence type="ECO:0000313" key="1">
    <source>
        <dbReference type="EMBL" id="MXQ87840.1"/>
    </source>
</evidence>
<protein>
    <submittedName>
        <fullName evidence="1">Uncharacterized protein</fullName>
    </submittedName>
</protein>
<proteinExistence type="predicted"/>
<accession>A0A6B0RCY1</accession>
<organism evidence="1 2">
    <name type="scientific">Bos mutus</name>
    <name type="common">wild yak</name>
    <dbReference type="NCBI Taxonomy" id="72004"/>
    <lineage>
        <taxon>Eukaryota</taxon>
        <taxon>Metazoa</taxon>
        <taxon>Chordata</taxon>
        <taxon>Craniata</taxon>
        <taxon>Vertebrata</taxon>
        <taxon>Euteleostomi</taxon>
        <taxon>Mammalia</taxon>
        <taxon>Eutheria</taxon>
        <taxon>Laurasiatheria</taxon>
        <taxon>Artiodactyla</taxon>
        <taxon>Ruminantia</taxon>
        <taxon>Pecora</taxon>
        <taxon>Bovidae</taxon>
        <taxon>Bovinae</taxon>
        <taxon>Bos</taxon>
    </lineage>
</organism>